<protein>
    <submittedName>
        <fullName evidence="5">Acetyltransferase</fullName>
        <ecNumber evidence="5">2.3.1.-</ecNumber>
    </submittedName>
</protein>
<dbReference type="EMBL" id="UYIO01000001">
    <property type="protein sequence ID" value="VDG76526.1"/>
    <property type="molecule type" value="Genomic_DNA"/>
</dbReference>
<evidence type="ECO:0000256" key="3">
    <source>
        <dbReference type="ARBA" id="ARBA00038502"/>
    </source>
</evidence>
<dbReference type="Pfam" id="PF01503">
    <property type="entry name" value="PRA-PH"/>
    <property type="match status" value="1"/>
</dbReference>
<evidence type="ECO:0000256" key="1">
    <source>
        <dbReference type="ARBA" id="ARBA00022679"/>
    </source>
</evidence>
<evidence type="ECO:0000313" key="6">
    <source>
        <dbReference type="Proteomes" id="UP000269974"/>
    </source>
</evidence>
<dbReference type="InterPro" id="IPR033653">
    <property type="entry name" value="NTP-PPase_DR2231-like"/>
</dbReference>
<dbReference type="Pfam" id="PF13302">
    <property type="entry name" value="Acetyltransf_3"/>
    <property type="match status" value="1"/>
</dbReference>
<dbReference type="OrthoDB" id="9795188at2"/>
<comment type="caution">
    <text evidence="5">The sequence shown here is derived from an EMBL/GenBank/DDBJ whole genome shotgun (WGS) entry which is preliminary data.</text>
</comment>
<dbReference type="CDD" id="cd11530">
    <property type="entry name" value="NTP-PPase_DR2231_like"/>
    <property type="match status" value="1"/>
</dbReference>
<dbReference type="InterPro" id="IPR016181">
    <property type="entry name" value="Acyl_CoA_acyltransferase"/>
</dbReference>
<evidence type="ECO:0000259" key="4">
    <source>
        <dbReference type="Pfam" id="PF13302"/>
    </source>
</evidence>
<evidence type="ECO:0000256" key="2">
    <source>
        <dbReference type="ARBA" id="ARBA00023315"/>
    </source>
</evidence>
<dbReference type="AlphaFoldDB" id="A0A1B9BB78"/>
<evidence type="ECO:0000313" key="5">
    <source>
        <dbReference type="EMBL" id="VDG76526.1"/>
    </source>
</evidence>
<dbReference type="EC" id="2.3.1.-" evidence="5"/>
<proteinExistence type="inferred from homology"/>
<dbReference type="RefSeq" id="WP_065415279.1">
    <property type="nucleotide sequence ID" value="NZ_MASX01000036.1"/>
</dbReference>
<dbReference type="SUPFAM" id="SSF55729">
    <property type="entry name" value="Acyl-CoA N-acyltransferases (Nat)"/>
    <property type="match status" value="1"/>
</dbReference>
<dbReference type="Gene3D" id="3.40.630.30">
    <property type="match status" value="1"/>
</dbReference>
<dbReference type="InterPro" id="IPR023292">
    <property type="entry name" value="NTP_PyroPHydrolase-like_dom_sf"/>
</dbReference>
<dbReference type="PANTHER" id="PTHR43792:SF8">
    <property type="entry name" value="[RIBOSOMAL PROTEIN US5]-ALANINE N-ACETYLTRANSFERASE"/>
    <property type="match status" value="1"/>
</dbReference>
<reference evidence="5 6" key="1">
    <citation type="submission" date="2018-11" db="EMBL/GenBank/DDBJ databases">
        <authorList>
            <consortium name="Pathogen Informatics"/>
        </authorList>
    </citation>
    <scope>NUCLEOTIDE SEQUENCE [LARGE SCALE GENOMIC DNA]</scope>
    <source>
        <strain evidence="5 6">NCTC10327</strain>
    </source>
</reference>
<name>A0A1B9BB78_9ACTO</name>
<dbReference type="InterPro" id="IPR051531">
    <property type="entry name" value="N-acetyltransferase"/>
</dbReference>
<dbReference type="Proteomes" id="UP000269974">
    <property type="component" value="Unassembled WGS sequence"/>
</dbReference>
<dbReference type="Gene3D" id="1.10.3420.10">
    <property type="entry name" value="putative ntp pyrophosphohydrolase like domain"/>
    <property type="match status" value="1"/>
</dbReference>
<keyword evidence="2 5" id="KW-0012">Acyltransferase</keyword>
<accession>A0A1B9BB78</accession>
<organism evidence="5 6">
    <name type="scientific">Actinobaculum suis</name>
    <dbReference type="NCBI Taxonomy" id="1657"/>
    <lineage>
        <taxon>Bacteria</taxon>
        <taxon>Bacillati</taxon>
        <taxon>Actinomycetota</taxon>
        <taxon>Actinomycetes</taxon>
        <taxon>Actinomycetales</taxon>
        <taxon>Actinomycetaceae</taxon>
        <taxon>Actinobaculum</taxon>
    </lineage>
</organism>
<sequence>MLVTELETSRFILTAPRESDIPRITQICQDPTIQKWTTIPAPYTEADAQFFVDDAAAKWEAGQPVWFARTKSSADGTPGEVVACVDLHASRAGTAELGYWCAPDARGTGVVPEICRAALNFGFQELGLQVVRWSCEIHDGEVNWASAKVAWKLGFTFEGRRRGGVINKGRAHDCLDGSLAAGEPMEPREPWCGPDPRHPAFGDPHQPELLVRQFHEVYGLPIVEDTPNVDRERVHMRMSLIAEEFIELTTAVYGPQAGEKIATAVQEARALDDGSRDTVEAADALADLTYVIYGMALEMGIPMARVLAAVQASNLSKLGADGKPIYREDGKVLKGPNFFDPDIAGALGL</sequence>
<gene>
    <name evidence="5" type="primary">ydaF</name>
    <name evidence="5" type="ORF">NCTC10327_01165</name>
</gene>
<feature type="domain" description="N-acetyltransferase" evidence="4">
    <location>
        <begin position="10"/>
        <end position="156"/>
    </location>
</feature>
<keyword evidence="1 5" id="KW-0808">Transferase</keyword>
<dbReference type="InterPro" id="IPR021130">
    <property type="entry name" value="PRib-ATP_PPHydrolase-like"/>
</dbReference>
<comment type="similarity">
    <text evidence="3">Belongs to the acetyltransferase family. RimJ subfamily.</text>
</comment>
<dbReference type="GO" id="GO:0016747">
    <property type="term" value="F:acyltransferase activity, transferring groups other than amino-acyl groups"/>
    <property type="evidence" value="ECO:0007669"/>
    <property type="project" value="InterPro"/>
</dbReference>
<dbReference type="InterPro" id="IPR000182">
    <property type="entry name" value="GNAT_dom"/>
</dbReference>
<dbReference type="PANTHER" id="PTHR43792">
    <property type="entry name" value="GNAT FAMILY, PUTATIVE (AFU_ORTHOLOGUE AFUA_3G00765)-RELATED-RELATED"/>
    <property type="match status" value="1"/>
</dbReference>